<evidence type="ECO:0000313" key="1">
    <source>
        <dbReference type="EMBL" id="KIN09566.1"/>
    </source>
</evidence>
<dbReference type="Proteomes" id="UP000031977">
    <property type="component" value="Unassembled WGS sequence"/>
</dbReference>
<accession>A0A0C3HN69</accession>
<proteinExistence type="predicted"/>
<protein>
    <recommendedName>
        <fullName evidence="3">Tyrosine specific protein phosphatases domain-containing protein</fullName>
    </recommendedName>
</protein>
<keyword evidence="2" id="KW-1185">Reference proteome</keyword>
<sequence>MCNGKVIFVSQREAETIHPELGVAMISITDPGKPLAELGSWELIYRDSFFDGGYSEDAIHIHKDEFRMRYCSYIDSEQAEKLKNFISQLISSGVNKIYVHCYFGRSRSGAVAKYLVDQFGFESNKPIESPNMTVYKLLCNPVRFEPLIQQYEQAAKAPKEEKQPTISQKFVDLLMVALGLKK</sequence>
<dbReference type="InterPro" id="IPR029021">
    <property type="entry name" value="Prot-tyrosine_phosphatase-like"/>
</dbReference>
<dbReference type="EMBL" id="JXOK01000078">
    <property type="protein sequence ID" value="KIN09566.1"/>
    <property type="molecule type" value="Genomic_DNA"/>
</dbReference>
<evidence type="ECO:0008006" key="3">
    <source>
        <dbReference type="Google" id="ProtNLM"/>
    </source>
</evidence>
<dbReference type="SUPFAM" id="SSF52799">
    <property type="entry name" value="(Phosphotyrosine protein) phosphatases II"/>
    <property type="match status" value="1"/>
</dbReference>
<reference evidence="1 2" key="1">
    <citation type="submission" date="2015-01" db="EMBL/GenBank/DDBJ databases">
        <title>Draft genome of Vibrio mytili type strain CAIM 528.</title>
        <authorList>
            <person name="Gonzalez-Castillo A."/>
            <person name="Gomez-Gil B."/>
            <person name="Enciso-Ibarra J."/>
        </authorList>
    </citation>
    <scope>NUCLEOTIDE SEQUENCE [LARGE SCALE GENOMIC DNA]</scope>
    <source>
        <strain evidence="1 2">CAIM 528</strain>
    </source>
</reference>
<name>A0A0C3HN69_9VIBR</name>
<dbReference type="OrthoDB" id="6625013at2"/>
<dbReference type="PROSITE" id="PS00383">
    <property type="entry name" value="TYR_PHOSPHATASE_1"/>
    <property type="match status" value="1"/>
</dbReference>
<dbReference type="STRING" id="50718.SU60_18650"/>
<dbReference type="AlphaFoldDB" id="A0A0C3HN69"/>
<dbReference type="Gene3D" id="3.90.190.10">
    <property type="entry name" value="Protein tyrosine phosphatase superfamily"/>
    <property type="match status" value="1"/>
</dbReference>
<comment type="caution">
    <text evidence="1">The sequence shown here is derived from an EMBL/GenBank/DDBJ whole genome shotgun (WGS) entry which is preliminary data.</text>
</comment>
<dbReference type="InterPro" id="IPR016130">
    <property type="entry name" value="Tyr_Pase_AS"/>
</dbReference>
<gene>
    <name evidence="1" type="ORF">SU60_18650</name>
</gene>
<organism evidence="1 2">
    <name type="scientific">Vibrio mytili</name>
    <dbReference type="NCBI Taxonomy" id="50718"/>
    <lineage>
        <taxon>Bacteria</taxon>
        <taxon>Pseudomonadati</taxon>
        <taxon>Pseudomonadota</taxon>
        <taxon>Gammaproteobacteria</taxon>
        <taxon>Vibrionales</taxon>
        <taxon>Vibrionaceae</taxon>
        <taxon>Vibrio</taxon>
    </lineage>
</organism>
<evidence type="ECO:0000313" key="2">
    <source>
        <dbReference type="Proteomes" id="UP000031977"/>
    </source>
</evidence>